<comment type="caution">
    <text evidence="9">The sequence shown here is derived from an EMBL/GenBank/DDBJ whole genome shotgun (WGS) entry which is preliminary data.</text>
</comment>
<dbReference type="GO" id="GO:0055085">
    <property type="term" value="P:transmembrane transport"/>
    <property type="evidence" value="ECO:0007669"/>
    <property type="project" value="TreeGrafter"/>
</dbReference>
<dbReference type="Pfam" id="PF01594">
    <property type="entry name" value="AI-2E_transport"/>
    <property type="match status" value="1"/>
</dbReference>
<proteinExistence type="inferred from homology"/>
<feature type="transmembrane region" description="Helical" evidence="8">
    <location>
        <begin position="293"/>
        <end position="312"/>
    </location>
</feature>
<evidence type="ECO:0000256" key="5">
    <source>
        <dbReference type="ARBA" id="ARBA00022692"/>
    </source>
</evidence>
<evidence type="ECO:0000313" key="10">
    <source>
        <dbReference type="Proteomes" id="UP001172911"/>
    </source>
</evidence>
<dbReference type="PANTHER" id="PTHR21716">
    <property type="entry name" value="TRANSMEMBRANE PROTEIN"/>
    <property type="match status" value="1"/>
</dbReference>
<evidence type="ECO:0000256" key="8">
    <source>
        <dbReference type="SAM" id="Phobius"/>
    </source>
</evidence>
<dbReference type="AlphaFoldDB" id="A0AAW7ZHI2"/>
<feature type="transmembrane region" description="Helical" evidence="8">
    <location>
        <begin position="9"/>
        <end position="27"/>
    </location>
</feature>
<gene>
    <name evidence="9" type="ORF">P6N53_15885</name>
</gene>
<name>A0AAW7ZHI2_9FIRM</name>
<dbReference type="Proteomes" id="UP001172911">
    <property type="component" value="Unassembled WGS sequence"/>
</dbReference>
<dbReference type="EMBL" id="JARPTC010000023">
    <property type="protein sequence ID" value="MDO7788710.1"/>
    <property type="molecule type" value="Genomic_DNA"/>
</dbReference>
<evidence type="ECO:0000256" key="2">
    <source>
        <dbReference type="ARBA" id="ARBA00009773"/>
    </source>
</evidence>
<feature type="transmembrane region" description="Helical" evidence="8">
    <location>
        <begin position="318"/>
        <end position="339"/>
    </location>
</feature>
<feature type="transmembrane region" description="Helical" evidence="8">
    <location>
        <begin position="214"/>
        <end position="241"/>
    </location>
</feature>
<comment type="subcellular location">
    <subcellularLocation>
        <location evidence="1">Cell membrane</location>
        <topology evidence="1">Multi-pass membrane protein</topology>
    </subcellularLocation>
</comment>
<protein>
    <submittedName>
        <fullName evidence="9">AI-2E family transporter</fullName>
    </submittedName>
</protein>
<reference evidence="9" key="1">
    <citation type="journal article" date="2023" name="J. Hazard. Mater.">
        <title>Anaerobic biodegradation of pyrene and benzo[a]pyrene by a new sulfate-reducing Desulforamulus aquiferis strain DSA.</title>
        <authorList>
            <person name="Zhang Z."/>
            <person name="Sun J."/>
            <person name="Gong X."/>
            <person name="Wang C."/>
            <person name="Wang H."/>
        </authorList>
    </citation>
    <scope>NUCLEOTIDE SEQUENCE</scope>
    <source>
        <strain evidence="9">DSA</strain>
    </source>
</reference>
<feature type="transmembrane region" description="Helical" evidence="8">
    <location>
        <begin position="149"/>
        <end position="171"/>
    </location>
</feature>
<keyword evidence="7 8" id="KW-0472">Membrane</keyword>
<dbReference type="GO" id="GO:0005886">
    <property type="term" value="C:plasma membrane"/>
    <property type="evidence" value="ECO:0007669"/>
    <property type="project" value="UniProtKB-SubCell"/>
</dbReference>
<dbReference type="RefSeq" id="WP_304544876.1">
    <property type="nucleotide sequence ID" value="NZ_JARPTC010000023.1"/>
</dbReference>
<keyword evidence="6 8" id="KW-1133">Transmembrane helix</keyword>
<dbReference type="InterPro" id="IPR002549">
    <property type="entry name" value="AI-2E-like"/>
</dbReference>
<evidence type="ECO:0000313" key="9">
    <source>
        <dbReference type="EMBL" id="MDO7788710.1"/>
    </source>
</evidence>
<evidence type="ECO:0000256" key="6">
    <source>
        <dbReference type="ARBA" id="ARBA00022989"/>
    </source>
</evidence>
<sequence>MSWWMEKRTYRYFFILVMFGLVTYFLYLIRGLFLPFALAIVLVYLLNPLVDRMETRGTPRVAAILILYLGVIIIVTSLLMYGVPRMVNQLESLVETIPAYTDQLQDIIKGIEQSFANSAMPPGVQQVINERISWAEARLLEMVRRTADLLLALIGNLFHFILAPVLAFYIMKDLEHFKGRLPESCPEEWSEDICRLAKEIDRVFASFVRGHMTVVVIVAVLTSAAFALIGLEFATMLGVIAGLAELIPYFGPFIGAVPAVAIALLTSKLMAVKVIVAVFIIQQLEGAVISPRILGNSVGLHPLTIIAALLAGGHLFGIVGMLLAVPLAAIVKILVAFIWEKLS</sequence>
<reference evidence="9" key="2">
    <citation type="submission" date="2023-03" db="EMBL/GenBank/DDBJ databases">
        <authorList>
            <person name="Zhang Z."/>
        </authorList>
    </citation>
    <scope>NUCLEOTIDE SEQUENCE</scope>
    <source>
        <strain evidence="9">DSA</strain>
    </source>
</reference>
<keyword evidence="5 8" id="KW-0812">Transmembrane</keyword>
<comment type="similarity">
    <text evidence="2">Belongs to the autoinducer-2 exporter (AI-2E) (TC 2.A.86) family.</text>
</comment>
<evidence type="ECO:0000256" key="4">
    <source>
        <dbReference type="ARBA" id="ARBA00022475"/>
    </source>
</evidence>
<organism evidence="9 10">
    <name type="scientific">Desulforamulus aquiferis</name>
    <dbReference type="NCBI Taxonomy" id="1397668"/>
    <lineage>
        <taxon>Bacteria</taxon>
        <taxon>Bacillati</taxon>
        <taxon>Bacillota</taxon>
        <taxon>Clostridia</taxon>
        <taxon>Eubacteriales</taxon>
        <taxon>Peptococcaceae</taxon>
        <taxon>Desulforamulus</taxon>
    </lineage>
</organism>
<keyword evidence="3" id="KW-0813">Transport</keyword>
<accession>A0AAW7ZHI2</accession>
<feature type="transmembrane region" description="Helical" evidence="8">
    <location>
        <begin position="253"/>
        <end position="281"/>
    </location>
</feature>
<keyword evidence="4" id="KW-1003">Cell membrane</keyword>
<dbReference type="PANTHER" id="PTHR21716:SF53">
    <property type="entry name" value="PERMEASE PERM-RELATED"/>
    <property type="match status" value="1"/>
</dbReference>
<evidence type="ECO:0000256" key="1">
    <source>
        <dbReference type="ARBA" id="ARBA00004651"/>
    </source>
</evidence>
<evidence type="ECO:0000256" key="3">
    <source>
        <dbReference type="ARBA" id="ARBA00022448"/>
    </source>
</evidence>
<evidence type="ECO:0000256" key="7">
    <source>
        <dbReference type="ARBA" id="ARBA00023136"/>
    </source>
</evidence>
<keyword evidence="10" id="KW-1185">Reference proteome</keyword>
<feature type="transmembrane region" description="Helical" evidence="8">
    <location>
        <begin position="62"/>
        <end position="83"/>
    </location>
</feature>